<evidence type="ECO:0008006" key="4">
    <source>
        <dbReference type="Google" id="ProtNLM"/>
    </source>
</evidence>
<organism evidence="2 3">
    <name type="scientific">Epicoccum nigrum</name>
    <name type="common">Soil fungus</name>
    <name type="synonym">Epicoccum purpurascens</name>
    <dbReference type="NCBI Taxonomy" id="105696"/>
    <lineage>
        <taxon>Eukaryota</taxon>
        <taxon>Fungi</taxon>
        <taxon>Dikarya</taxon>
        <taxon>Ascomycota</taxon>
        <taxon>Pezizomycotina</taxon>
        <taxon>Dothideomycetes</taxon>
        <taxon>Pleosporomycetidae</taxon>
        <taxon>Pleosporales</taxon>
        <taxon>Pleosporineae</taxon>
        <taxon>Didymellaceae</taxon>
        <taxon>Epicoccum</taxon>
    </lineage>
</organism>
<dbReference type="Proteomes" id="UP000193240">
    <property type="component" value="Unassembled WGS sequence"/>
</dbReference>
<accession>A0A1Y2MCG0</accession>
<evidence type="ECO:0000313" key="2">
    <source>
        <dbReference type="EMBL" id="OSS53671.1"/>
    </source>
</evidence>
<dbReference type="InParanoid" id="A0A1Y2MCG0"/>
<dbReference type="AlphaFoldDB" id="A0A1Y2MCG0"/>
<dbReference type="CDD" id="cd12261">
    <property type="entry name" value="RRM1_3_MRN1"/>
    <property type="match status" value="1"/>
</dbReference>
<dbReference type="GO" id="GO:0003676">
    <property type="term" value="F:nucleic acid binding"/>
    <property type="evidence" value="ECO:0007669"/>
    <property type="project" value="InterPro"/>
</dbReference>
<dbReference type="InterPro" id="IPR035979">
    <property type="entry name" value="RBD_domain_sf"/>
</dbReference>
<dbReference type="STRING" id="105696.A0A1Y2MCG0"/>
<dbReference type="OMA" id="TNSIHNA"/>
<dbReference type="EMBL" id="KZ107838">
    <property type="protein sequence ID" value="OSS53671.1"/>
    <property type="molecule type" value="Genomic_DNA"/>
</dbReference>
<keyword evidence="3" id="KW-1185">Reference proteome</keyword>
<feature type="region of interest" description="Disordered" evidence="1">
    <location>
        <begin position="102"/>
        <end position="123"/>
    </location>
</feature>
<reference evidence="2 3" key="1">
    <citation type="journal article" date="2017" name="Genome Announc.">
        <title>Genome sequence of the saprophytic ascomycete Epicoccum nigrum ICMP 19927 strain isolated from New Zealand.</title>
        <authorList>
            <person name="Fokin M."/>
            <person name="Fleetwood D."/>
            <person name="Weir B.S."/>
            <person name="Villas-Boas S.G."/>
        </authorList>
    </citation>
    <scope>NUCLEOTIDE SEQUENCE [LARGE SCALE GENOMIC DNA]</scope>
    <source>
        <strain evidence="2 3">ICMP 19927</strain>
    </source>
</reference>
<proteinExistence type="predicted"/>
<evidence type="ECO:0000313" key="3">
    <source>
        <dbReference type="Proteomes" id="UP000193240"/>
    </source>
</evidence>
<dbReference type="SUPFAM" id="SSF54928">
    <property type="entry name" value="RNA-binding domain, RBD"/>
    <property type="match status" value="1"/>
</dbReference>
<gene>
    <name evidence="2" type="ORF">B5807_00701</name>
</gene>
<name>A0A1Y2MCG0_EPING</name>
<evidence type="ECO:0000256" key="1">
    <source>
        <dbReference type="SAM" id="MobiDB-lite"/>
    </source>
</evidence>
<protein>
    <recommendedName>
        <fullName evidence="4">RRM domain-containing protein</fullName>
    </recommendedName>
</protein>
<sequence>MSTVTIGRAYFDALLQRAQLHTSRHEFELAPNLLDNVVISKSEHDHLQQEARRFALLKSALFRGGLTTDALNTLLAGESEATPTDTSGYQCGSNEAFTKSKARPVTLRAPQEDHSPLDSDDTETVSDCIDLVRPRPLHRAYRDVSIGPVVNNTSEPGSRYSVCFDRRERIPTYDQRTVLVTNLTERTTHKDIAGVIRGGRLLDIFLRNDRSATVSFVEGAAEFLEYVKRNDIYLHAKRLEFCWADRQFHVPQHVSNKIAGGATRNFVVRGLASKVTEEQIRDHLDHIHNLVVVDIYFQGRDVYISTNSIHNALFARTCLMSRTIYKGTRFDWTLDECAAPLPRPATKARPLGMPASAVQLSTTNTYAILDTSSEVDSELQSETYLSEGIYIDHGEWNDVAVVA</sequence>